<dbReference type="InterPro" id="IPR000160">
    <property type="entry name" value="GGDEF_dom"/>
</dbReference>
<dbReference type="Pfam" id="PF00990">
    <property type="entry name" value="GGDEF"/>
    <property type="match status" value="1"/>
</dbReference>
<dbReference type="PROSITE" id="PS50887">
    <property type="entry name" value="GGDEF"/>
    <property type="match status" value="1"/>
</dbReference>
<keyword evidence="2" id="KW-1133">Transmembrane helix</keyword>
<dbReference type="SMART" id="SM00267">
    <property type="entry name" value="GGDEF"/>
    <property type="match status" value="1"/>
</dbReference>
<dbReference type="OrthoDB" id="23692at2"/>
<evidence type="ECO:0000256" key="1">
    <source>
        <dbReference type="SAM" id="MobiDB-lite"/>
    </source>
</evidence>
<sequence>MALPPITPSPAQLASTQPSAQPNAQSNAQPTMQPSAPSFMPHAGNRNVRVWLLSIVCLALLAGTAISYWPSTVAFASAHPHTTLASIMSFILCLAYATELSSVPLSCRHSVIPLLTIMLLVTGTFNGLFLPLIIVTLLSSAWTARSVLLGSISATSALAIVPVTYLVLGDEPGKLRDILVNSVPTDAAFHYLIGHWIVPLVILAFAFIATRFLCDIIVFIATGSPIRAALQEFSVTRTTGLAVADLAAAIITIWIPAIFEFSFDLANILDVHVLFLSLLDIYALALMSYYTMRHLARTRNSLHSITAITDALPLPHDKPEDVIVSIINNTLPNVRCFVCEPHHLPYRTFHTYRVSQPIGNTRNPRVIVFERSMLNRPFLTADGEVLASAAAILSEELRAHREVTMLRTESETDPLTGAYTYASLVAYLKTLQTENSANTIAIIYVELERFRHVNEHYGRRTGNMVLRTTAARIRSLMPDDGMLVRVGGDGFVVVLQDKSNDLDLPDLASKLHDATSLPLHVDHDIVSVSTIVSTSVLAPSNFSQLNSILESAGVDLGEESTDVQEDTSHSTMPSESLREAIESGSFTLRYQPVLNLDHDTIIGVIAIPHITDADGHVLSHDFIVNEALRLSLGAKLTTSIIQQGVTFLTQLQSTTQGLNSLGIILNGGELEDPAFYEQIENTSKAHPNITLHLQFGHDAMQQAPSLPDFTEDLLTLAALPNVSIAIADAGTSFSELSALSTIPANSMVFDSSVTQDIDNPRTHSIVAEMLQSAKRHDFSLFFSGVSQPRQVQQLRKLGCSTVLGDVFATAMTESELRMRLTTTGLSANVEYVLPADKPANDSTDSTAQQEKTSQRGKHYEVPEIRPITRPSFDD</sequence>
<evidence type="ECO:0000313" key="6">
    <source>
        <dbReference type="Proteomes" id="UP000216454"/>
    </source>
</evidence>
<keyword evidence="2" id="KW-0812">Transmembrane</keyword>
<feature type="transmembrane region" description="Helical" evidence="2">
    <location>
        <begin position="147"/>
        <end position="168"/>
    </location>
</feature>
<feature type="transmembrane region" description="Helical" evidence="2">
    <location>
        <begin position="271"/>
        <end position="290"/>
    </location>
</feature>
<dbReference type="EMBL" id="MWWQ01000002">
    <property type="protein sequence ID" value="OZG53798.1"/>
    <property type="molecule type" value="Genomic_DNA"/>
</dbReference>
<reference evidence="5 6" key="1">
    <citation type="journal article" date="2017" name="BMC Genomics">
        <title>Comparative genomic and phylogenomic analyses of the Bifidobacteriaceae family.</title>
        <authorList>
            <person name="Lugli G.A."/>
            <person name="Milani C."/>
            <person name="Turroni F."/>
            <person name="Duranti S."/>
            <person name="Mancabelli L."/>
            <person name="Mangifesta M."/>
            <person name="Ferrario C."/>
            <person name="Modesto M."/>
            <person name="Mattarelli P."/>
            <person name="Jiri K."/>
            <person name="van Sinderen D."/>
            <person name="Ventura M."/>
        </authorList>
    </citation>
    <scope>NUCLEOTIDE SEQUENCE [LARGE SCALE GENOMIC DNA]</scope>
    <source>
        <strain evidence="5 6">DSM 24744</strain>
    </source>
</reference>
<dbReference type="NCBIfam" id="TIGR00254">
    <property type="entry name" value="GGDEF"/>
    <property type="match status" value="1"/>
</dbReference>
<feature type="domain" description="GGDEF" evidence="4">
    <location>
        <begin position="438"/>
        <end position="573"/>
    </location>
</feature>
<dbReference type="GO" id="GO:0071111">
    <property type="term" value="F:cyclic-guanylate-specific phosphodiesterase activity"/>
    <property type="evidence" value="ECO:0007669"/>
    <property type="project" value="InterPro"/>
</dbReference>
<feature type="compositionally biased region" description="Polar residues" evidence="1">
    <location>
        <begin position="9"/>
        <end position="36"/>
    </location>
</feature>
<dbReference type="RefSeq" id="WP_094690502.1">
    <property type="nucleotide sequence ID" value="NZ_MWWQ01000002.1"/>
</dbReference>
<feature type="transmembrane region" description="Helical" evidence="2">
    <location>
        <begin position="110"/>
        <end position="135"/>
    </location>
</feature>
<dbReference type="InterPro" id="IPR050706">
    <property type="entry name" value="Cyclic-di-GMP_PDE-like"/>
</dbReference>
<gene>
    <name evidence="5" type="ORF">PSSU_0150</name>
</gene>
<protein>
    <submittedName>
        <fullName evidence="5">Diguanylate cyclase</fullName>
    </submittedName>
</protein>
<feature type="transmembrane region" description="Helical" evidence="2">
    <location>
        <begin position="188"/>
        <end position="221"/>
    </location>
</feature>
<dbReference type="InterPro" id="IPR001633">
    <property type="entry name" value="EAL_dom"/>
</dbReference>
<feature type="region of interest" description="Disordered" evidence="1">
    <location>
        <begin position="1"/>
        <end position="38"/>
    </location>
</feature>
<dbReference type="CDD" id="cd01949">
    <property type="entry name" value="GGDEF"/>
    <property type="match status" value="1"/>
</dbReference>
<evidence type="ECO:0000313" key="5">
    <source>
        <dbReference type="EMBL" id="OZG53798.1"/>
    </source>
</evidence>
<dbReference type="InterPro" id="IPR029787">
    <property type="entry name" value="Nucleotide_cyclase"/>
</dbReference>
<dbReference type="SUPFAM" id="SSF55073">
    <property type="entry name" value="Nucleotide cyclase"/>
    <property type="match status" value="1"/>
</dbReference>
<keyword evidence="2" id="KW-0472">Membrane</keyword>
<dbReference type="PANTHER" id="PTHR33121:SF79">
    <property type="entry name" value="CYCLIC DI-GMP PHOSPHODIESTERASE PDED-RELATED"/>
    <property type="match status" value="1"/>
</dbReference>
<dbReference type="Proteomes" id="UP000216454">
    <property type="component" value="Unassembled WGS sequence"/>
</dbReference>
<accession>A0A261F3X8</accession>
<dbReference type="InterPro" id="IPR043128">
    <property type="entry name" value="Rev_trsase/Diguanyl_cyclase"/>
</dbReference>
<organism evidence="5 6">
    <name type="scientific">Pseudoscardovia suis</name>
    <dbReference type="NCBI Taxonomy" id="987063"/>
    <lineage>
        <taxon>Bacteria</taxon>
        <taxon>Bacillati</taxon>
        <taxon>Actinomycetota</taxon>
        <taxon>Actinomycetes</taxon>
        <taxon>Bifidobacteriales</taxon>
        <taxon>Bifidobacteriaceae</taxon>
        <taxon>Pseudoscardovia</taxon>
    </lineage>
</organism>
<keyword evidence="6" id="KW-1185">Reference proteome</keyword>
<dbReference type="PANTHER" id="PTHR33121">
    <property type="entry name" value="CYCLIC DI-GMP PHOSPHODIESTERASE PDEF"/>
    <property type="match status" value="1"/>
</dbReference>
<feature type="transmembrane region" description="Helical" evidence="2">
    <location>
        <begin position="241"/>
        <end position="259"/>
    </location>
</feature>
<feature type="transmembrane region" description="Helical" evidence="2">
    <location>
        <begin position="50"/>
        <end position="69"/>
    </location>
</feature>
<dbReference type="Pfam" id="PF00563">
    <property type="entry name" value="EAL"/>
    <property type="match status" value="1"/>
</dbReference>
<comment type="caution">
    <text evidence="5">The sequence shown here is derived from an EMBL/GenBank/DDBJ whole genome shotgun (WGS) entry which is preliminary data.</text>
</comment>
<feature type="domain" description="EAL" evidence="3">
    <location>
        <begin position="570"/>
        <end position="824"/>
    </location>
</feature>
<feature type="transmembrane region" description="Helical" evidence="2">
    <location>
        <begin position="81"/>
        <end position="98"/>
    </location>
</feature>
<evidence type="ECO:0000259" key="4">
    <source>
        <dbReference type="PROSITE" id="PS50887"/>
    </source>
</evidence>
<feature type="region of interest" description="Disordered" evidence="1">
    <location>
        <begin position="835"/>
        <end position="874"/>
    </location>
</feature>
<dbReference type="SUPFAM" id="SSF141868">
    <property type="entry name" value="EAL domain-like"/>
    <property type="match status" value="1"/>
</dbReference>
<dbReference type="Gene3D" id="3.20.20.450">
    <property type="entry name" value="EAL domain"/>
    <property type="match status" value="1"/>
</dbReference>
<proteinExistence type="predicted"/>
<dbReference type="AlphaFoldDB" id="A0A261F3X8"/>
<evidence type="ECO:0000256" key="2">
    <source>
        <dbReference type="SAM" id="Phobius"/>
    </source>
</evidence>
<name>A0A261F3X8_9BIFI</name>
<dbReference type="SMART" id="SM00052">
    <property type="entry name" value="EAL"/>
    <property type="match status" value="1"/>
</dbReference>
<dbReference type="Gene3D" id="3.30.70.270">
    <property type="match status" value="1"/>
</dbReference>
<dbReference type="PROSITE" id="PS50883">
    <property type="entry name" value="EAL"/>
    <property type="match status" value="1"/>
</dbReference>
<feature type="compositionally biased region" description="Polar residues" evidence="1">
    <location>
        <begin position="840"/>
        <end position="851"/>
    </location>
</feature>
<dbReference type="InterPro" id="IPR035919">
    <property type="entry name" value="EAL_sf"/>
</dbReference>
<evidence type="ECO:0000259" key="3">
    <source>
        <dbReference type="PROSITE" id="PS50883"/>
    </source>
</evidence>